<comment type="caution">
    <text evidence="7">The sequence shown here is derived from an EMBL/GenBank/DDBJ whole genome shotgun (WGS) entry which is preliminary data.</text>
</comment>
<feature type="domain" description="BZIP" evidence="6">
    <location>
        <begin position="135"/>
        <end position="192"/>
    </location>
</feature>
<protein>
    <recommendedName>
        <fullName evidence="6">BZIP domain-containing protein</fullName>
    </recommendedName>
</protein>
<feature type="coiled-coil region" evidence="4">
    <location>
        <begin position="167"/>
        <end position="197"/>
    </location>
</feature>
<evidence type="ECO:0000259" key="6">
    <source>
        <dbReference type="PROSITE" id="PS50217"/>
    </source>
</evidence>
<dbReference type="Gene3D" id="1.20.5.170">
    <property type="match status" value="1"/>
</dbReference>
<comment type="subcellular location">
    <subcellularLocation>
        <location evidence="1">Nucleus</location>
    </subcellularLocation>
</comment>
<dbReference type="Pfam" id="PF00170">
    <property type="entry name" value="bZIP_1"/>
    <property type="match status" value="1"/>
</dbReference>
<gene>
    <name evidence="7" type="ORF">FNV43_RR18621</name>
</gene>
<dbReference type="CDD" id="cd14707">
    <property type="entry name" value="bZIP_plant_BZIP46"/>
    <property type="match status" value="1"/>
</dbReference>
<dbReference type="SMART" id="SM00338">
    <property type="entry name" value="BRLZ"/>
    <property type="match status" value="1"/>
</dbReference>
<dbReference type="GO" id="GO:0003677">
    <property type="term" value="F:DNA binding"/>
    <property type="evidence" value="ECO:0007669"/>
    <property type="project" value="UniProtKB-KW"/>
</dbReference>
<organism evidence="7 8">
    <name type="scientific">Rhamnella rubrinervis</name>
    <dbReference type="NCBI Taxonomy" id="2594499"/>
    <lineage>
        <taxon>Eukaryota</taxon>
        <taxon>Viridiplantae</taxon>
        <taxon>Streptophyta</taxon>
        <taxon>Embryophyta</taxon>
        <taxon>Tracheophyta</taxon>
        <taxon>Spermatophyta</taxon>
        <taxon>Magnoliopsida</taxon>
        <taxon>eudicotyledons</taxon>
        <taxon>Gunneridae</taxon>
        <taxon>Pentapetalae</taxon>
        <taxon>rosids</taxon>
        <taxon>fabids</taxon>
        <taxon>Rosales</taxon>
        <taxon>Rhamnaceae</taxon>
        <taxon>rhamnoid group</taxon>
        <taxon>Rhamneae</taxon>
        <taxon>Rhamnella</taxon>
    </lineage>
</organism>
<accession>A0A8K0GT38</accession>
<evidence type="ECO:0000256" key="5">
    <source>
        <dbReference type="SAM" id="MobiDB-lite"/>
    </source>
</evidence>
<dbReference type="PROSITE" id="PS50217">
    <property type="entry name" value="BZIP"/>
    <property type="match status" value="1"/>
</dbReference>
<dbReference type="OrthoDB" id="644067at2759"/>
<keyword evidence="4" id="KW-0175">Coiled coil</keyword>
<dbReference type="GO" id="GO:0005634">
    <property type="term" value="C:nucleus"/>
    <property type="evidence" value="ECO:0007669"/>
    <property type="project" value="UniProtKB-SubCell"/>
</dbReference>
<reference evidence="7" key="1">
    <citation type="submission" date="2020-03" db="EMBL/GenBank/DDBJ databases">
        <title>A high-quality chromosome-level genome assembly of a woody plant with both climbing and erect habits, Rhamnella rubrinervis.</title>
        <authorList>
            <person name="Lu Z."/>
            <person name="Yang Y."/>
            <person name="Zhu X."/>
            <person name="Sun Y."/>
        </authorList>
    </citation>
    <scope>NUCLEOTIDE SEQUENCE</scope>
    <source>
        <strain evidence="7">BYM</strain>
        <tissue evidence="7">Leaf</tissue>
    </source>
</reference>
<dbReference type="InterPro" id="IPR004827">
    <property type="entry name" value="bZIP"/>
</dbReference>
<feature type="region of interest" description="Disordered" evidence="5">
    <location>
        <begin position="114"/>
        <end position="149"/>
    </location>
</feature>
<evidence type="ECO:0000256" key="1">
    <source>
        <dbReference type="ARBA" id="ARBA00004123"/>
    </source>
</evidence>
<proteinExistence type="predicted"/>
<sequence>MRLYHPHPTSTSNNFRSMILQDFLARPFGNDHHHPPTSVVSTSTTHDITTALYGPTTTLPPPATALSLNSRPEFHFLGNSDPLPPHNSHVQSDPISNVTSFSCPLEALASSSGLPSFGKKRFPESETGSGSDAGGDRRRKRMIKNRESAARSRARKQECICLYIAYTNELELEVAHLMEENAKLRRQQDQLRFERRTKTWAGLRGPQLLTYSESMLSNLDDYGNIQMVRVIQNFRMD</sequence>
<dbReference type="PANTHER" id="PTHR22952">
    <property type="entry name" value="CAMP-RESPONSE ELEMENT BINDING PROTEIN-RELATED"/>
    <property type="match status" value="1"/>
</dbReference>
<name>A0A8K0GT38_9ROSA</name>
<keyword evidence="8" id="KW-1185">Reference proteome</keyword>
<dbReference type="InterPro" id="IPR046347">
    <property type="entry name" value="bZIP_sf"/>
</dbReference>
<dbReference type="PANTHER" id="PTHR22952:SF433">
    <property type="entry name" value="PROTEIN FD"/>
    <property type="match status" value="1"/>
</dbReference>
<dbReference type="InterPro" id="IPR043452">
    <property type="entry name" value="BZIP46-like"/>
</dbReference>
<evidence type="ECO:0000313" key="8">
    <source>
        <dbReference type="Proteomes" id="UP000796880"/>
    </source>
</evidence>
<dbReference type="EMBL" id="VOIH02000008">
    <property type="protein sequence ID" value="KAF3440337.1"/>
    <property type="molecule type" value="Genomic_DNA"/>
</dbReference>
<dbReference type="GO" id="GO:0003700">
    <property type="term" value="F:DNA-binding transcription factor activity"/>
    <property type="evidence" value="ECO:0007669"/>
    <property type="project" value="InterPro"/>
</dbReference>
<dbReference type="PROSITE" id="PS00036">
    <property type="entry name" value="BZIP_BASIC"/>
    <property type="match status" value="1"/>
</dbReference>
<evidence type="ECO:0000256" key="3">
    <source>
        <dbReference type="ARBA" id="ARBA00023242"/>
    </source>
</evidence>
<dbReference type="Proteomes" id="UP000796880">
    <property type="component" value="Unassembled WGS sequence"/>
</dbReference>
<evidence type="ECO:0000256" key="4">
    <source>
        <dbReference type="SAM" id="Coils"/>
    </source>
</evidence>
<dbReference type="SUPFAM" id="SSF57959">
    <property type="entry name" value="Leucine zipper domain"/>
    <property type="match status" value="1"/>
</dbReference>
<dbReference type="AlphaFoldDB" id="A0A8K0GT38"/>
<dbReference type="GO" id="GO:0045893">
    <property type="term" value="P:positive regulation of DNA-templated transcription"/>
    <property type="evidence" value="ECO:0007669"/>
    <property type="project" value="InterPro"/>
</dbReference>
<keyword evidence="2" id="KW-0238">DNA-binding</keyword>
<evidence type="ECO:0000256" key="2">
    <source>
        <dbReference type="ARBA" id="ARBA00023125"/>
    </source>
</evidence>
<keyword evidence="3" id="KW-0539">Nucleus</keyword>
<evidence type="ECO:0000313" key="7">
    <source>
        <dbReference type="EMBL" id="KAF3440337.1"/>
    </source>
</evidence>